<dbReference type="Proteomes" id="UP000298416">
    <property type="component" value="Unassembled WGS sequence"/>
</dbReference>
<protein>
    <recommendedName>
        <fullName evidence="5">(Z)-3-hexen-1-ol acetyltransferase</fullName>
    </recommendedName>
</protein>
<evidence type="ECO:0000313" key="3">
    <source>
        <dbReference type="EMBL" id="KAG6401122.1"/>
    </source>
</evidence>
<dbReference type="EMBL" id="PNBA02000014">
    <property type="protein sequence ID" value="KAG6401122.1"/>
    <property type="molecule type" value="Genomic_DNA"/>
</dbReference>
<evidence type="ECO:0000256" key="2">
    <source>
        <dbReference type="ARBA" id="ARBA00022679"/>
    </source>
</evidence>
<keyword evidence="4" id="KW-1185">Reference proteome</keyword>
<dbReference type="Gene3D" id="3.30.559.10">
    <property type="entry name" value="Chloramphenicol acetyltransferase-like domain"/>
    <property type="match status" value="2"/>
</dbReference>
<sequence length="446" mass="48897">MESTKILTFKVVKKTPELITPETETPKEFKLLSDIDDQGALRAQTPVIQFYRRSPSAQGKDPVKVIREAIAKALVLYYPLAGRLRERPNRKLVVECTGEGVVFVEADADVALHHLGDALYPPFPYLHKLLHHLPSTAGLINCPLLLIQVTRLTCGGFVFAIRLNHTMADAGGLAQFLSVVAQFAHGADAPLTRPVWERHLLSARNPPRVSCTHHEYGDTTTTSTTTTPPDKDIVDRSFYLSATDISALRSILPPHLRGCSTFEIAAACTWRCRTISLPLHPNEVIRISCMVNCRKRLNPPLPEGYYGNAIVYPAAVSTRERLSLREAVELVRSSKAQATEEYVRSAADLMAMRGRPGFVERGTFIVSDFTRAGLGETDYGWGAAAYGGPAQCRDLVPGVVSYVIAHKKGVVVTMCLPANAMEKFACELERAVAGNRTSLHVIASAL</sequence>
<reference evidence="3" key="1">
    <citation type="submission" date="2018-01" db="EMBL/GenBank/DDBJ databases">
        <authorList>
            <person name="Mao J.F."/>
        </authorList>
    </citation>
    <scope>NUCLEOTIDE SEQUENCE</scope>
    <source>
        <strain evidence="3">Huo1</strain>
        <tissue evidence="3">Leaf</tissue>
    </source>
</reference>
<dbReference type="SUPFAM" id="SSF52777">
    <property type="entry name" value="CoA-dependent acyltransferases"/>
    <property type="match status" value="1"/>
</dbReference>
<dbReference type="OrthoDB" id="1483986at2759"/>
<evidence type="ECO:0000256" key="1">
    <source>
        <dbReference type="ARBA" id="ARBA00009861"/>
    </source>
</evidence>
<dbReference type="PANTHER" id="PTHR31147">
    <property type="entry name" value="ACYL TRANSFERASE 4"/>
    <property type="match status" value="1"/>
</dbReference>
<dbReference type="Pfam" id="PF02458">
    <property type="entry name" value="Transferase"/>
    <property type="match status" value="1"/>
</dbReference>
<comment type="similarity">
    <text evidence="1">Belongs to the plant acyltransferase family.</text>
</comment>
<comment type="caution">
    <text evidence="3">The sequence shown here is derived from an EMBL/GenBank/DDBJ whole genome shotgun (WGS) entry which is preliminary data.</text>
</comment>
<accession>A0A8X8WUF4</accession>
<reference evidence="3" key="2">
    <citation type="submission" date="2020-08" db="EMBL/GenBank/DDBJ databases">
        <title>Plant Genome Project.</title>
        <authorList>
            <person name="Zhang R.-G."/>
        </authorList>
    </citation>
    <scope>NUCLEOTIDE SEQUENCE</scope>
    <source>
        <strain evidence="3">Huo1</strain>
        <tissue evidence="3">Leaf</tissue>
    </source>
</reference>
<evidence type="ECO:0000313" key="4">
    <source>
        <dbReference type="Proteomes" id="UP000298416"/>
    </source>
</evidence>
<dbReference type="AlphaFoldDB" id="A0A8X8WUF4"/>
<dbReference type="PANTHER" id="PTHR31147:SF66">
    <property type="entry name" value="OS05G0315700 PROTEIN"/>
    <property type="match status" value="1"/>
</dbReference>
<organism evidence="3">
    <name type="scientific">Salvia splendens</name>
    <name type="common">Scarlet sage</name>
    <dbReference type="NCBI Taxonomy" id="180675"/>
    <lineage>
        <taxon>Eukaryota</taxon>
        <taxon>Viridiplantae</taxon>
        <taxon>Streptophyta</taxon>
        <taxon>Embryophyta</taxon>
        <taxon>Tracheophyta</taxon>
        <taxon>Spermatophyta</taxon>
        <taxon>Magnoliopsida</taxon>
        <taxon>eudicotyledons</taxon>
        <taxon>Gunneridae</taxon>
        <taxon>Pentapetalae</taxon>
        <taxon>asterids</taxon>
        <taxon>lamiids</taxon>
        <taxon>Lamiales</taxon>
        <taxon>Lamiaceae</taxon>
        <taxon>Nepetoideae</taxon>
        <taxon>Mentheae</taxon>
        <taxon>Salviinae</taxon>
        <taxon>Salvia</taxon>
        <taxon>Salvia subgen. Calosphace</taxon>
        <taxon>core Calosphace</taxon>
    </lineage>
</organism>
<dbReference type="GO" id="GO:0016740">
    <property type="term" value="F:transferase activity"/>
    <property type="evidence" value="ECO:0007669"/>
    <property type="project" value="UniProtKB-KW"/>
</dbReference>
<dbReference type="InterPro" id="IPR023213">
    <property type="entry name" value="CAT-like_dom_sf"/>
</dbReference>
<dbReference type="InterPro" id="IPR050898">
    <property type="entry name" value="Plant_acyltransferase"/>
</dbReference>
<keyword evidence="2" id="KW-0808">Transferase</keyword>
<name>A0A8X8WUF4_SALSN</name>
<gene>
    <name evidence="3" type="ORF">SASPL_137967</name>
</gene>
<proteinExistence type="inferred from homology"/>
<evidence type="ECO:0008006" key="5">
    <source>
        <dbReference type="Google" id="ProtNLM"/>
    </source>
</evidence>